<protein>
    <submittedName>
        <fullName evidence="1">Uncharacterized protein</fullName>
    </submittedName>
</protein>
<comment type="caution">
    <text evidence="1">The sequence shown here is derived from an EMBL/GenBank/DDBJ whole genome shotgun (WGS) entry which is preliminary data.</text>
</comment>
<organism evidence="1 2">
    <name type="scientific">Devosia insulae DS-56</name>
    <dbReference type="NCBI Taxonomy" id="1116389"/>
    <lineage>
        <taxon>Bacteria</taxon>
        <taxon>Pseudomonadati</taxon>
        <taxon>Pseudomonadota</taxon>
        <taxon>Alphaproteobacteria</taxon>
        <taxon>Hyphomicrobiales</taxon>
        <taxon>Devosiaceae</taxon>
        <taxon>Devosia</taxon>
    </lineage>
</organism>
<accession>A0A1E5XPF0</accession>
<gene>
    <name evidence="1" type="ORF">VW23_021180</name>
</gene>
<evidence type="ECO:0000313" key="2">
    <source>
        <dbReference type="Proteomes" id="UP000095463"/>
    </source>
</evidence>
<proteinExistence type="predicted"/>
<dbReference type="AlphaFoldDB" id="A0A1E5XPF0"/>
<dbReference type="Proteomes" id="UP000095463">
    <property type="component" value="Unassembled WGS sequence"/>
</dbReference>
<dbReference type="EMBL" id="LAJE02000205">
    <property type="protein sequence ID" value="OEO30455.1"/>
    <property type="molecule type" value="Genomic_DNA"/>
</dbReference>
<reference evidence="1 2" key="1">
    <citation type="journal article" date="2015" name="Genome Announc.">
        <title>Genome Assemblies of Three Soil-Associated Devosia species: D. insulae, D. limi, and D. soli.</title>
        <authorList>
            <person name="Hassan Y.I."/>
            <person name="Lepp D."/>
            <person name="Zhou T."/>
        </authorList>
    </citation>
    <scope>NUCLEOTIDE SEQUENCE [LARGE SCALE GENOMIC DNA]</scope>
    <source>
        <strain evidence="1 2">DS-56</strain>
    </source>
</reference>
<name>A0A1E5XPF0_9HYPH</name>
<sequence>MGSIVGSVLDELGEFTIHNEPMGRRLARKARDGLVLGVVFGGFRRDQNDELVAILLDHLG</sequence>
<keyword evidence="2" id="KW-1185">Reference proteome</keyword>
<evidence type="ECO:0000313" key="1">
    <source>
        <dbReference type="EMBL" id="OEO30455.1"/>
    </source>
</evidence>